<dbReference type="PANTHER" id="PTHR30053">
    <property type="entry name" value="ELONGATION FACTOR P"/>
    <property type="match status" value="1"/>
</dbReference>
<evidence type="ECO:0000313" key="5">
    <source>
        <dbReference type="RefSeq" id="XP_039119575.1"/>
    </source>
</evidence>
<dbReference type="SMART" id="SM00841">
    <property type="entry name" value="Elong-fact-P_C"/>
    <property type="match status" value="1"/>
</dbReference>
<organism evidence="4 5">
    <name type="scientific">Dioscorea cayennensis subsp. rotundata</name>
    <name type="common">White Guinea yam</name>
    <name type="synonym">Dioscorea rotundata</name>
    <dbReference type="NCBI Taxonomy" id="55577"/>
    <lineage>
        <taxon>Eukaryota</taxon>
        <taxon>Viridiplantae</taxon>
        <taxon>Streptophyta</taxon>
        <taxon>Embryophyta</taxon>
        <taxon>Tracheophyta</taxon>
        <taxon>Spermatophyta</taxon>
        <taxon>Magnoliopsida</taxon>
        <taxon>Liliopsida</taxon>
        <taxon>Dioscoreales</taxon>
        <taxon>Dioscoreaceae</taxon>
        <taxon>Dioscorea</taxon>
    </lineage>
</organism>
<dbReference type="GeneID" id="120255867"/>
<dbReference type="RefSeq" id="XP_039119575.1">
    <property type="nucleotide sequence ID" value="XM_039263641.1"/>
</dbReference>
<accession>A0AB40AXA7</accession>
<dbReference type="GO" id="GO:0043043">
    <property type="term" value="P:peptide biosynthetic process"/>
    <property type="evidence" value="ECO:0007669"/>
    <property type="project" value="InterPro"/>
</dbReference>
<evidence type="ECO:0000313" key="4">
    <source>
        <dbReference type="Proteomes" id="UP001515500"/>
    </source>
</evidence>
<dbReference type="InterPro" id="IPR012340">
    <property type="entry name" value="NA-bd_OB-fold"/>
</dbReference>
<evidence type="ECO:0000259" key="3">
    <source>
        <dbReference type="SMART" id="SM01185"/>
    </source>
</evidence>
<gene>
    <name evidence="5" type="primary">LOC120255867</name>
</gene>
<evidence type="ECO:0000259" key="2">
    <source>
        <dbReference type="SMART" id="SM00841"/>
    </source>
</evidence>
<dbReference type="InterPro" id="IPR014722">
    <property type="entry name" value="Rib_uL2_dom2"/>
</dbReference>
<name>A0AB40AXA7_DIOCR</name>
<dbReference type="AlphaFoldDB" id="A0AB40AXA7"/>
<comment type="similarity">
    <text evidence="1">Belongs to the elongation factor P family.</text>
</comment>
<dbReference type="GO" id="GO:0003746">
    <property type="term" value="F:translation elongation factor activity"/>
    <property type="evidence" value="ECO:0007669"/>
    <property type="project" value="InterPro"/>
</dbReference>
<dbReference type="Pfam" id="PF09285">
    <property type="entry name" value="Elong-fact-P_C"/>
    <property type="match status" value="1"/>
</dbReference>
<dbReference type="Gene3D" id="2.40.50.140">
    <property type="entry name" value="Nucleic acid-binding proteins"/>
    <property type="match status" value="2"/>
</dbReference>
<dbReference type="InterPro" id="IPR013185">
    <property type="entry name" value="Transl_elong_KOW-like"/>
</dbReference>
<dbReference type="CDD" id="cd04470">
    <property type="entry name" value="S1_EF-P_repeat_1"/>
    <property type="match status" value="1"/>
</dbReference>
<dbReference type="PANTHER" id="PTHR30053:SF14">
    <property type="entry name" value="TRANSLATION ELONGATION FACTOR KOW-LIKE DOMAIN-CONTAINING PROTEIN"/>
    <property type="match status" value="1"/>
</dbReference>
<dbReference type="Gene3D" id="2.30.30.30">
    <property type="match status" value="1"/>
</dbReference>
<dbReference type="SUPFAM" id="SSF50249">
    <property type="entry name" value="Nucleic acid-binding proteins"/>
    <property type="match status" value="2"/>
</dbReference>
<dbReference type="Pfam" id="PF01132">
    <property type="entry name" value="EFP"/>
    <property type="match status" value="1"/>
</dbReference>
<reference evidence="5" key="1">
    <citation type="submission" date="2025-08" db="UniProtKB">
        <authorList>
            <consortium name="RefSeq"/>
        </authorList>
    </citation>
    <scope>IDENTIFICATION</scope>
</reference>
<dbReference type="GO" id="GO:0005737">
    <property type="term" value="C:cytoplasm"/>
    <property type="evidence" value="ECO:0007669"/>
    <property type="project" value="InterPro"/>
</dbReference>
<dbReference type="SMART" id="SM01185">
    <property type="entry name" value="EFP"/>
    <property type="match status" value="1"/>
</dbReference>
<dbReference type="Proteomes" id="UP001515500">
    <property type="component" value="Unplaced"/>
</dbReference>
<dbReference type="Pfam" id="PF08207">
    <property type="entry name" value="EFP_N"/>
    <property type="match status" value="1"/>
</dbReference>
<proteinExistence type="inferred from homology"/>
<dbReference type="InterPro" id="IPR020599">
    <property type="entry name" value="Transl_elong_fac_P/YeiP"/>
</dbReference>
<sequence>MRRFGRKAAQYYFLASSPGSCSSISTLSQSAPNPWNQACDHSLCRATLAAPWSAIQRRGAKVMGSDVRFGNVIQRKGRIFQVLKAQHTQHGRGGATIQVELRDVDNGNKITERFRTDENIERVFVEEKSFTFLYQEGDSVTLMEATTFEQIEVAKELFGKAAGYLKDDMKVTVQYYDGKPMSASVPQRVTCTVVDAQPNTKGLTAAPQCSCVDAYIQAFFPFTSSLSLLPHQALLSLSLSPCSLLAPNPHCQDRILTAATQSGTPGDSLGHRWAHPGLGVVLVHWLPAKLRISCILLLLVQRYKRVLLDNGLTVLAPPFIAAGDEIVVNTTDDTYMTSSKYENGG</sequence>
<feature type="domain" description="Elongation factor P C-terminal" evidence="2">
    <location>
        <begin position="295"/>
        <end position="338"/>
    </location>
</feature>
<dbReference type="FunFam" id="2.30.30.30:FF:000003">
    <property type="entry name" value="Elongation factor P"/>
    <property type="match status" value="1"/>
</dbReference>
<keyword evidence="4" id="KW-1185">Reference proteome</keyword>
<evidence type="ECO:0000256" key="1">
    <source>
        <dbReference type="ARBA" id="ARBA00009479"/>
    </source>
</evidence>
<dbReference type="InterPro" id="IPR001059">
    <property type="entry name" value="Transl_elong_P/YeiP_cen"/>
</dbReference>
<feature type="domain" description="Translation elongation factor P/YeiP central" evidence="3">
    <location>
        <begin position="127"/>
        <end position="181"/>
    </location>
</feature>
<dbReference type="InterPro" id="IPR008991">
    <property type="entry name" value="Translation_prot_SH3-like_sf"/>
</dbReference>
<dbReference type="FunFam" id="2.40.50.140:FF:000009">
    <property type="entry name" value="Elongation factor P"/>
    <property type="match status" value="1"/>
</dbReference>
<dbReference type="SUPFAM" id="SSF50104">
    <property type="entry name" value="Translation proteins SH3-like domain"/>
    <property type="match status" value="1"/>
</dbReference>
<protein>
    <submittedName>
        <fullName evidence="5">Uncharacterized protein LOC120255867 isoform X1</fullName>
    </submittedName>
</protein>
<dbReference type="InterPro" id="IPR015365">
    <property type="entry name" value="Elong-fact-P_C"/>
</dbReference>